<gene>
    <name evidence="1" type="primary">Dana\GF24892</name>
    <name evidence="1" type="synonym">dana_GLEANR_9579</name>
    <name evidence="1" type="ORF">GF24892</name>
</gene>
<keyword evidence="2" id="KW-1185">Reference proteome</keyword>
<evidence type="ECO:0000313" key="2">
    <source>
        <dbReference type="Proteomes" id="UP000007801"/>
    </source>
</evidence>
<proteinExistence type="predicted"/>
<name>A0A0P8XSG8_DROAN</name>
<dbReference type="Proteomes" id="UP000007801">
    <property type="component" value="Unassembled WGS sequence"/>
</dbReference>
<dbReference type="InParanoid" id="A0A0P8XSG8"/>
<organism evidence="1 2">
    <name type="scientific">Drosophila ananassae</name>
    <name type="common">Fruit fly</name>
    <dbReference type="NCBI Taxonomy" id="7217"/>
    <lineage>
        <taxon>Eukaryota</taxon>
        <taxon>Metazoa</taxon>
        <taxon>Ecdysozoa</taxon>
        <taxon>Arthropoda</taxon>
        <taxon>Hexapoda</taxon>
        <taxon>Insecta</taxon>
        <taxon>Pterygota</taxon>
        <taxon>Neoptera</taxon>
        <taxon>Endopterygota</taxon>
        <taxon>Diptera</taxon>
        <taxon>Brachycera</taxon>
        <taxon>Muscomorpha</taxon>
        <taxon>Ephydroidea</taxon>
        <taxon>Drosophilidae</taxon>
        <taxon>Drosophila</taxon>
        <taxon>Sophophora</taxon>
    </lineage>
</organism>
<sequence length="74" mass="7789">MSSWKWTPRPNAHTYCGVTYLARSIWVACSGCASNNGVQQEDVAGGKLAAASAEVGVDVGSSIASDGRRCRRLT</sequence>
<accession>A0A0P8XSG8</accession>
<dbReference type="EMBL" id="CH902618">
    <property type="protein sequence ID" value="KPU77527.1"/>
    <property type="molecule type" value="Genomic_DNA"/>
</dbReference>
<protein>
    <submittedName>
        <fullName evidence="1">Uncharacterized protein, isoform C</fullName>
    </submittedName>
</protein>
<evidence type="ECO:0000313" key="1">
    <source>
        <dbReference type="EMBL" id="KPU77527.1"/>
    </source>
</evidence>
<dbReference type="AlphaFoldDB" id="A0A0P8XSG8"/>
<reference evidence="1 2" key="1">
    <citation type="journal article" date="2007" name="Nature">
        <title>Evolution of genes and genomes on the Drosophila phylogeny.</title>
        <authorList>
            <consortium name="Drosophila 12 Genomes Consortium"/>
            <person name="Clark A.G."/>
            <person name="Eisen M.B."/>
            <person name="Smith D.R."/>
            <person name="Bergman C.M."/>
            <person name="Oliver B."/>
            <person name="Markow T.A."/>
            <person name="Kaufman T.C."/>
            <person name="Kellis M."/>
            <person name="Gelbart W."/>
            <person name="Iyer V.N."/>
            <person name="Pollard D.A."/>
            <person name="Sackton T.B."/>
            <person name="Larracuente A.M."/>
            <person name="Singh N.D."/>
            <person name="Abad J.P."/>
            <person name="Abt D.N."/>
            <person name="Adryan B."/>
            <person name="Aguade M."/>
            <person name="Akashi H."/>
            <person name="Anderson W.W."/>
            <person name="Aquadro C.F."/>
            <person name="Ardell D.H."/>
            <person name="Arguello R."/>
            <person name="Artieri C.G."/>
            <person name="Barbash D.A."/>
            <person name="Barker D."/>
            <person name="Barsanti P."/>
            <person name="Batterham P."/>
            <person name="Batzoglou S."/>
            <person name="Begun D."/>
            <person name="Bhutkar A."/>
            <person name="Blanco E."/>
            <person name="Bosak S.A."/>
            <person name="Bradley R.K."/>
            <person name="Brand A.D."/>
            <person name="Brent M.R."/>
            <person name="Brooks A.N."/>
            <person name="Brown R.H."/>
            <person name="Butlin R.K."/>
            <person name="Caggese C."/>
            <person name="Calvi B.R."/>
            <person name="Bernardo de Carvalho A."/>
            <person name="Caspi A."/>
            <person name="Castrezana S."/>
            <person name="Celniker S.E."/>
            <person name="Chang J.L."/>
            <person name="Chapple C."/>
            <person name="Chatterji S."/>
            <person name="Chinwalla A."/>
            <person name="Civetta A."/>
            <person name="Clifton S.W."/>
            <person name="Comeron J.M."/>
            <person name="Costello J.C."/>
            <person name="Coyne J.A."/>
            <person name="Daub J."/>
            <person name="David R.G."/>
            <person name="Delcher A.L."/>
            <person name="Delehaunty K."/>
            <person name="Do C.B."/>
            <person name="Ebling H."/>
            <person name="Edwards K."/>
            <person name="Eickbush T."/>
            <person name="Evans J.D."/>
            <person name="Filipski A."/>
            <person name="Findeiss S."/>
            <person name="Freyhult E."/>
            <person name="Fulton L."/>
            <person name="Fulton R."/>
            <person name="Garcia A.C."/>
            <person name="Gardiner A."/>
            <person name="Garfield D.A."/>
            <person name="Garvin B.E."/>
            <person name="Gibson G."/>
            <person name="Gilbert D."/>
            <person name="Gnerre S."/>
            <person name="Godfrey J."/>
            <person name="Good R."/>
            <person name="Gotea V."/>
            <person name="Gravely B."/>
            <person name="Greenberg A.J."/>
            <person name="Griffiths-Jones S."/>
            <person name="Gross S."/>
            <person name="Guigo R."/>
            <person name="Gustafson E.A."/>
            <person name="Haerty W."/>
            <person name="Hahn M.W."/>
            <person name="Halligan D.L."/>
            <person name="Halpern A.L."/>
            <person name="Halter G.M."/>
            <person name="Han M.V."/>
            <person name="Heger A."/>
            <person name="Hillier L."/>
            <person name="Hinrichs A.S."/>
            <person name="Holmes I."/>
            <person name="Hoskins R.A."/>
            <person name="Hubisz M.J."/>
            <person name="Hultmark D."/>
            <person name="Huntley M.A."/>
            <person name="Jaffe D.B."/>
            <person name="Jagadeeshan S."/>
            <person name="Jeck W.R."/>
            <person name="Johnson J."/>
            <person name="Jones C.D."/>
            <person name="Jordan W.C."/>
            <person name="Karpen G.H."/>
            <person name="Kataoka E."/>
            <person name="Keightley P.D."/>
            <person name="Kheradpour P."/>
            <person name="Kirkness E.F."/>
            <person name="Koerich L.B."/>
            <person name="Kristiansen K."/>
            <person name="Kudrna D."/>
            <person name="Kulathinal R.J."/>
            <person name="Kumar S."/>
            <person name="Kwok R."/>
            <person name="Lander E."/>
            <person name="Langley C.H."/>
            <person name="Lapoint R."/>
            <person name="Lazzaro B.P."/>
            <person name="Lee S.J."/>
            <person name="Levesque L."/>
            <person name="Li R."/>
            <person name="Lin C.F."/>
            <person name="Lin M.F."/>
            <person name="Lindblad-Toh K."/>
            <person name="Llopart A."/>
            <person name="Long M."/>
            <person name="Low L."/>
            <person name="Lozovsky E."/>
            <person name="Lu J."/>
            <person name="Luo M."/>
            <person name="Machado C.A."/>
            <person name="Makalowski W."/>
            <person name="Marzo M."/>
            <person name="Matsuda M."/>
            <person name="Matzkin L."/>
            <person name="McAllister B."/>
            <person name="McBride C.S."/>
            <person name="McKernan B."/>
            <person name="McKernan K."/>
            <person name="Mendez-Lago M."/>
            <person name="Minx P."/>
            <person name="Mollenhauer M.U."/>
            <person name="Montooth K."/>
            <person name="Mount S.M."/>
            <person name="Mu X."/>
            <person name="Myers E."/>
            <person name="Negre B."/>
            <person name="Newfeld S."/>
            <person name="Nielsen R."/>
            <person name="Noor M.A."/>
            <person name="O'Grady P."/>
            <person name="Pachter L."/>
            <person name="Papaceit M."/>
            <person name="Parisi M.J."/>
            <person name="Parisi M."/>
            <person name="Parts L."/>
            <person name="Pedersen J.S."/>
            <person name="Pesole G."/>
            <person name="Phillippy A.M."/>
            <person name="Ponting C.P."/>
            <person name="Pop M."/>
            <person name="Porcelli D."/>
            <person name="Powell J.R."/>
            <person name="Prohaska S."/>
            <person name="Pruitt K."/>
            <person name="Puig M."/>
            <person name="Quesneville H."/>
            <person name="Ram K.R."/>
            <person name="Rand D."/>
            <person name="Rasmussen M.D."/>
            <person name="Reed L.K."/>
            <person name="Reenan R."/>
            <person name="Reily A."/>
            <person name="Remington K.A."/>
            <person name="Rieger T.T."/>
            <person name="Ritchie M.G."/>
            <person name="Robin C."/>
            <person name="Rogers Y.H."/>
            <person name="Rohde C."/>
            <person name="Rozas J."/>
            <person name="Rubenfield M.J."/>
            <person name="Ruiz A."/>
            <person name="Russo S."/>
            <person name="Salzberg S.L."/>
            <person name="Sanchez-Gracia A."/>
            <person name="Saranga D.J."/>
            <person name="Sato H."/>
            <person name="Schaeffer S.W."/>
            <person name="Schatz M.C."/>
            <person name="Schlenke T."/>
            <person name="Schwartz R."/>
            <person name="Segarra C."/>
            <person name="Singh R.S."/>
            <person name="Sirot L."/>
            <person name="Sirota M."/>
            <person name="Sisneros N.B."/>
            <person name="Smith C.D."/>
            <person name="Smith T.F."/>
            <person name="Spieth J."/>
            <person name="Stage D.E."/>
            <person name="Stark A."/>
            <person name="Stephan W."/>
            <person name="Strausberg R.L."/>
            <person name="Strempel S."/>
            <person name="Sturgill D."/>
            <person name="Sutton G."/>
            <person name="Sutton G.G."/>
            <person name="Tao W."/>
            <person name="Teichmann S."/>
            <person name="Tobari Y.N."/>
            <person name="Tomimura Y."/>
            <person name="Tsolas J.M."/>
            <person name="Valente V.L."/>
            <person name="Venter E."/>
            <person name="Venter J.C."/>
            <person name="Vicario S."/>
            <person name="Vieira F.G."/>
            <person name="Vilella A.J."/>
            <person name="Villasante A."/>
            <person name="Walenz B."/>
            <person name="Wang J."/>
            <person name="Wasserman M."/>
            <person name="Watts T."/>
            <person name="Wilson D."/>
            <person name="Wilson R.K."/>
            <person name="Wing R.A."/>
            <person name="Wolfner M.F."/>
            <person name="Wong A."/>
            <person name="Wong G.K."/>
            <person name="Wu C.I."/>
            <person name="Wu G."/>
            <person name="Yamamoto D."/>
            <person name="Yang H.P."/>
            <person name="Yang S.P."/>
            <person name="Yorke J.A."/>
            <person name="Yoshida K."/>
            <person name="Zdobnov E."/>
            <person name="Zhang P."/>
            <person name="Zhang Y."/>
            <person name="Zimin A.V."/>
            <person name="Baldwin J."/>
            <person name="Abdouelleil A."/>
            <person name="Abdulkadir J."/>
            <person name="Abebe A."/>
            <person name="Abera B."/>
            <person name="Abreu J."/>
            <person name="Acer S.C."/>
            <person name="Aftuck L."/>
            <person name="Alexander A."/>
            <person name="An P."/>
            <person name="Anderson E."/>
            <person name="Anderson S."/>
            <person name="Arachi H."/>
            <person name="Azer M."/>
            <person name="Bachantsang P."/>
            <person name="Barry A."/>
            <person name="Bayul T."/>
            <person name="Berlin A."/>
            <person name="Bessette D."/>
            <person name="Bloom T."/>
            <person name="Blye J."/>
            <person name="Boguslavskiy L."/>
            <person name="Bonnet C."/>
            <person name="Boukhgalter B."/>
            <person name="Bourzgui I."/>
            <person name="Brown A."/>
            <person name="Cahill P."/>
            <person name="Channer S."/>
            <person name="Cheshatsang Y."/>
            <person name="Chuda L."/>
            <person name="Citroen M."/>
            <person name="Collymore A."/>
            <person name="Cooke P."/>
            <person name="Costello M."/>
            <person name="D'Aco K."/>
            <person name="Daza R."/>
            <person name="De Haan G."/>
            <person name="DeGray S."/>
            <person name="DeMaso C."/>
            <person name="Dhargay N."/>
            <person name="Dooley K."/>
            <person name="Dooley E."/>
            <person name="Doricent M."/>
            <person name="Dorje P."/>
            <person name="Dorjee K."/>
            <person name="Dupes A."/>
            <person name="Elong R."/>
            <person name="Falk J."/>
            <person name="Farina A."/>
            <person name="Faro S."/>
            <person name="Ferguson D."/>
            <person name="Fisher S."/>
            <person name="Foley C.D."/>
            <person name="Franke A."/>
            <person name="Friedrich D."/>
            <person name="Gadbois L."/>
            <person name="Gearin G."/>
            <person name="Gearin C.R."/>
            <person name="Giannoukos G."/>
            <person name="Goode T."/>
            <person name="Graham J."/>
            <person name="Grandbois E."/>
            <person name="Grewal S."/>
            <person name="Gyaltsen K."/>
            <person name="Hafez N."/>
            <person name="Hagos B."/>
            <person name="Hall J."/>
            <person name="Henson C."/>
            <person name="Hollinger A."/>
            <person name="Honan T."/>
            <person name="Huard M.D."/>
            <person name="Hughes L."/>
            <person name="Hurhula B."/>
            <person name="Husby M.E."/>
            <person name="Kamat A."/>
            <person name="Kanga B."/>
            <person name="Kashin S."/>
            <person name="Khazanovich D."/>
            <person name="Kisner P."/>
            <person name="Lance K."/>
            <person name="Lara M."/>
            <person name="Lee W."/>
            <person name="Lennon N."/>
            <person name="Letendre F."/>
            <person name="LeVine R."/>
            <person name="Lipovsky A."/>
            <person name="Liu X."/>
            <person name="Liu J."/>
            <person name="Liu S."/>
            <person name="Lokyitsang T."/>
            <person name="Lokyitsang Y."/>
            <person name="Lubonja R."/>
            <person name="Lui A."/>
            <person name="MacDonald P."/>
            <person name="Magnisalis V."/>
            <person name="Maru K."/>
            <person name="Matthews C."/>
            <person name="McCusker W."/>
            <person name="McDonough S."/>
            <person name="Mehta T."/>
            <person name="Meldrim J."/>
            <person name="Meneus L."/>
            <person name="Mihai O."/>
            <person name="Mihalev A."/>
            <person name="Mihova T."/>
            <person name="Mittelman R."/>
            <person name="Mlenga V."/>
            <person name="Montmayeur A."/>
            <person name="Mulrain L."/>
            <person name="Navidi A."/>
            <person name="Naylor J."/>
            <person name="Negash T."/>
            <person name="Nguyen T."/>
            <person name="Nguyen N."/>
            <person name="Nicol R."/>
            <person name="Norbu C."/>
            <person name="Norbu N."/>
            <person name="Novod N."/>
            <person name="O'Neill B."/>
            <person name="Osman S."/>
            <person name="Markiewicz E."/>
            <person name="Oyono O.L."/>
            <person name="Patti C."/>
            <person name="Phunkhang P."/>
            <person name="Pierre F."/>
            <person name="Priest M."/>
            <person name="Raghuraman S."/>
            <person name="Rege F."/>
            <person name="Reyes R."/>
            <person name="Rise C."/>
            <person name="Rogov P."/>
            <person name="Ross K."/>
            <person name="Ryan E."/>
            <person name="Settipalli S."/>
            <person name="Shea T."/>
            <person name="Sherpa N."/>
            <person name="Shi L."/>
            <person name="Shih D."/>
            <person name="Sparrow T."/>
            <person name="Spaulding J."/>
            <person name="Stalker J."/>
            <person name="Stange-Thomann N."/>
            <person name="Stavropoulos S."/>
            <person name="Stone C."/>
            <person name="Strader C."/>
            <person name="Tesfaye S."/>
            <person name="Thomson T."/>
            <person name="Thoulutsang Y."/>
            <person name="Thoulutsang D."/>
            <person name="Topham K."/>
            <person name="Topping I."/>
            <person name="Tsamla T."/>
            <person name="Vassiliev H."/>
            <person name="Vo A."/>
            <person name="Wangchuk T."/>
            <person name="Wangdi T."/>
            <person name="Weiand M."/>
            <person name="Wilkinson J."/>
            <person name="Wilson A."/>
            <person name="Yadav S."/>
            <person name="Young G."/>
            <person name="Yu Q."/>
            <person name="Zembek L."/>
            <person name="Zhong D."/>
            <person name="Zimmer A."/>
            <person name="Zwirko Z."/>
            <person name="Jaffe D.B."/>
            <person name="Alvarez P."/>
            <person name="Brockman W."/>
            <person name="Butler J."/>
            <person name="Chin C."/>
            <person name="Gnerre S."/>
            <person name="Grabherr M."/>
            <person name="Kleber M."/>
            <person name="Mauceli E."/>
            <person name="MacCallum I."/>
        </authorList>
    </citation>
    <scope>NUCLEOTIDE SEQUENCE [LARGE SCALE GENOMIC DNA]</scope>
    <source>
        <strain evidence="2">Tucson 14024-0371.13</strain>
    </source>
</reference>